<reference evidence="1 2" key="1">
    <citation type="submission" date="2019-12" db="EMBL/GenBank/DDBJ databases">
        <title>Draft genome sequences Bradyrhizobium cajani AMBPC1010, Bradyrhizobium pachyrhizi AMBPC1040 and Bradyrhizobium yuanmingense ALSPC3051, three plant growth promoting strains isolated from nodules of Cajanus cajan L. in Dominican Republic.</title>
        <authorList>
            <person name="Flores-Felix J.D."/>
            <person name="Araujo J."/>
            <person name="Diaz-Alcantara C."/>
            <person name="Gonzalez-Andres F."/>
            <person name="Velazquez E."/>
        </authorList>
    </citation>
    <scope>NUCLEOTIDE SEQUENCE [LARGE SCALE GENOMIC DNA]</scope>
    <source>
        <strain evidence="1 2">1040</strain>
    </source>
</reference>
<dbReference type="AlphaFoldDB" id="A0A844SNM5"/>
<accession>A0A844SNM5</accession>
<protein>
    <submittedName>
        <fullName evidence="1">Uncharacterized protein</fullName>
    </submittedName>
</protein>
<evidence type="ECO:0000313" key="1">
    <source>
        <dbReference type="EMBL" id="MVT68753.1"/>
    </source>
</evidence>
<gene>
    <name evidence="1" type="ORF">GPL21_27040</name>
</gene>
<sequence length="157" mass="16341">MSDSDMLKAAEAEVKRLEAEIAKSPLGQKLALARQVVALYRNETTVTFAGVVQGMQGLARLVETVANTTKTARIEAAAVQHLKATGRRATSGELLPVVVDAGIEITGKEPAKALSAYLSGSSALNNIREKGGYGLAEWGDNAGPILLTKTGAEAPVP</sequence>
<dbReference type="Proteomes" id="UP000436468">
    <property type="component" value="Unassembled WGS sequence"/>
</dbReference>
<dbReference type="RefSeq" id="WP_157347066.1">
    <property type="nucleotide sequence ID" value="NZ_WQNF01000023.1"/>
</dbReference>
<name>A0A844SNM5_9BRAD</name>
<proteinExistence type="predicted"/>
<evidence type="ECO:0000313" key="2">
    <source>
        <dbReference type="Proteomes" id="UP000436468"/>
    </source>
</evidence>
<organism evidence="1 2">
    <name type="scientific">Bradyrhizobium pachyrhizi</name>
    <dbReference type="NCBI Taxonomy" id="280333"/>
    <lineage>
        <taxon>Bacteria</taxon>
        <taxon>Pseudomonadati</taxon>
        <taxon>Pseudomonadota</taxon>
        <taxon>Alphaproteobacteria</taxon>
        <taxon>Hyphomicrobiales</taxon>
        <taxon>Nitrobacteraceae</taxon>
        <taxon>Bradyrhizobium</taxon>
    </lineage>
</organism>
<dbReference type="EMBL" id="WQNF01000023">
    <property type="protein sequence ID" value="MVT68753.1"/>
    <property type="molecule type" value="Genomic_DNA"/>
</dbReference>
<comment type="caution">
    <text evidence="1">The sequence shown here is derived from an EMBL/GenBank/DDBJ whole genome shotgun (WGS) entry which is preliminary data.</text>
</comment>
<keyword evidence="2" id="KW-1185">Reference proteome</keyword>